<protein>
    <submittedName>
        <fullName evidence="2">DDE_Tnp_IS1595 domain-containing protein</fullName>
    </submittedName>
</protein>
<feature type="signal peptide" evidence="1">
    <location>
        <begin position="1"/>
        <end position="18"/>
    </location>
</feature>
<proteinExistence type="predicted"/>
<gene>
    <name evidence="2" type="primary">AVEN_45348_1</name>
    <name evidence="2" type="ORF">CDAR_606821</name>
</gene>
<keyword evidence="1" id="KW-0732">Signal</keyword>
<comment type="caution">
    <text evidence="2">The sequence shown here is derived from an EMBL/GenBank/DDBJ whole genome shotgun (WGS) entry which is preliminary data.</text>
</comment>
<feature type="chain" id="PRO_5043887371" evidence="1">
    <location>
        <begin position="19"/>
        <end position="309"/>
    </location>
</feature>
<accession>A0AAV4QZ28</accession>
<reference evidence="2 3" key="1">
    <citation type="submission" date="2021-06" db="EMBL/GenBank/DDBJ databases">
        <title>Caerostris darwini draft genome.</title>
        <authorList>
            <person name="Kono N."/>
            <person name="Arakawa K."/>
        </authorList>
    </citation>
    <scope>NUCLEOTIDE SEQUENCE [LARGE SCALE GENOMIC DNA]</scope>
</reference>
<evidence type="ECO:0000313" key="2">
    <source>
        <dbReference type="EMBL" id="GIY14730.1"/>
    </source>
</evidence>
<dbReference type="EMBL" id="BPLQ01005406">
    <property type="protein sequence ID" value="GIY14730.1"/>
    <property type="molecule type" value="Genomic_DNA"/>
</dbReference>
<name>A0AAV4QZ28_9ARAC</name>
<dbReference type="Proteomes" id="UP001054837">
    <property type="component" value="Unassembled WGS sequence"/>
</dbReference>
<sequence length="309" mass="35712">MHPALNYLSVLSWTTILATEETATKFMQEVGLLPSKDSPCPPCPNCGAQTKVVQTTNRKFSFRYICSEREWKVSEIYDNLVNWRGFREDLTVSWHSVIDYYGCFREVTEIMASHHSKQLGGPNKTITLNDTFFMKRKYIRGRRTASMAQTVLGIFCKEDHEGLLFLVDGKKKDLWPLIKEHIHPDTTIICTDGGRKSSTRSVEKMILKNMAMKYYRRTRLDPIGKRNHGAQVWQFIQDVIEVYPGCLKPGLDLYQIDKVISKNVGIEEATEIERNIDFDVTEFLELDMWEEEGDEDCEFTSGPVKKKKC</sequence>
<dbReference type="AlphaFoldDB" id="A0AAV4QZ28"/>
<evidence type="ECO:0000256" key="1">
    <source>
        <dbReference type="SAM" id="SignalP"/>
    </source>
</evidence>
<keyword evidence="3" id="KW-1185">Reference proteome</keyword>
<evidence type="ECO:0000313" key="3">
    <source>
        <dbReference type="Proteomes" id="UP001054837"/>
    </source>
</evidence>
<organism evidence="2 3">
    <name type="scientific">Caerostris darwini</name>
    <dbReference type="NCBI Taxonomy" id="1538125"/>
    <lineage>
        <taxon>Eukaryota</taxon>
        <taxon>Metazoa</taxon>
        <taxon>Ecdysozoa</taxon>
        <taxon>Arthropoda</taxon>
        <taxon>Chelicerata</taxon>
        <taxon>Arachnida</taxon>
        <taxon>Araneae</taxon>
        <taxon>Araneomorphae</taxon>
        <taxon>Entelegynae</taxon>
        <taxon>Araneoidea</taxon>
        <taxon>Araneidae</taxon>
        <taxon>Caerostris</taxon>
    </lineage>
</organism>